<dbReference type="InterPro" id="IPR018097">
    <property type="entry name" value="EGF_Ca-bd_CS"/>
</dbReference>
<dbReference type="Gene3D" id="2.10.25.10">
    <property type="entry name" value="Laminin"/>
    <property type="match status" value="11"/>
</dbReference>
<evidence type="ECO:0000256" key="2">
    <source>
        <dbReference type="ARBA" id="ARBA00004613"/>
    </source>
</evidence>
<keyword evidence="8 18" id="KW-0732">Signal</keyword>
<proteinExistence type="predicted"/>
<dbReference type="CDD" id="cd00054">
    <property type="entry name" value="EGF_CA"/>
    <property type="match status" value="1"/>
</dbReference>
<dbReference type="PROSITE" id="PS00010">
    <property type="entry name" value="ASX_HYDROXYL"/>
    <property type="match status" value="6"/>
</dbReference>
<evidence type="ECO:0000256" key="6">
    <source>
        <dbReference type="ARBA" id="ARBA00022614"/>
    </source>
</evidence>
<dbReference type="GO" id="GO:0006897">
    <property type="term" value="P:endocytosis"/>
    <property type="evidence" value="ECO:0007669"/>
    <property type="project" value="UniProtKB-KW"/>
</dbReference>
<comment type="subcellular location">
    <subcellularLocation>
        <location evidence="1">Membrane</location>
        <topology evidence="1">Single-pass type I membrane protein</topology>
    </subcellularLocation>
    <subcellularLocation>
        <location evidence="2">Secreted</location>
    </subcellularLocation>
</comment>
<comment type="caution">
    <text evidence="16">Lacks conserved residue(s) required for the propagation of feature annotation.</text>
</comment>
<evidence type="ECO:0000256" key="17">
    <source>
        <dbReference type="SAM" id="Phobius"/>
    </source>
</evidence>
<evidence type="ECO:0000256" key="3">
    <source>
        <dbReference type="ARBA" id="ARBA00022525"/>
    </source>
</evidence>
<keyword evidence="14" id="KW-0675">Receptor</keyword>
<feature type="domain" description="EGF-like" evidence="19">
    <location>
        <begin position="994"/>
        <end position="1033"/>
    </location>
</feature>
<dbReference type="InterPro" id="IPR009030">
    <property type="entry name" value="Growth_fac_rcpt_cys_sf"/>
</dbReference>
<dbReference type="FunFam" id="2.10.25.10:FF:000009">
    <property type="entry name" value="Low-density lipoprotein receptor isoform 1"/>
    <property type="match status" value="1"/>
</dbReference>
<dbReference type="SMART" id="SM00369">
    <property type="entry name" value="LRR_TYP"/>
    <property type="match status" value="3"/>
</dbReference>
<evidence type="ECO:0000256" key="10">
    <source>
        <dbReference type="ARBA" id="ARBA00022902"/>
    </source>
</evidence>
<keyword evidence="12 17" id="KW-0472">Membrane</keyword>
<accession>A0AAV7JHC9</accession>
<evidence type="ECO:0000256" key="9">
    <source>
        <dbReference type="ARBA" id="ARBA00022737"/>
    </source>
</evidence>
<dbReference type="InterPro" id="IPR001611">
    <property type="entry name" value="Leu-rich_rpt"/>
</dbReference>
<feature type="chain" id="PRO_5043787324" evidence="18">
    <location>
        <begin position="26"/>
        <end position="1247"/>
    </location>
</feature>
<evidence type="ECO:0000256" key="8">
    <source>
        <dbReference type="ARBA" id="ARBA00022729"/>
    </source>
</evidence>
<dbReference type="InterPro" id="IPR000152">
    <property type="entry name" value="EGF-type_Asp/Asn_hydroxyl_site"/>
</dbReference>
<evidence type="ECO:0000256" key="15">
    <source>
        <dbReference type="ARBA" id="ARBA00023180"/>
    </source>
</evidence>
<organism evidence="20 21">
    <name type="scientific">Oopsacas minuta</name>
    <dbReference type="NCBI Taxonomy" id="111878"/>
    <lineage>
        <taxon>Eukaryota</taxon>
        <taxon>Metazoa</taxon>
        <taxon>Porifera</taxon>
        <taxon>Hexactinellida</taxon>
        <taxon>Hexasterophora</taxon>
        <taxon>Lyssacinosida</taxon>
        <taxon>Leucopsacidae</taxon>
        <taxon>Oopsacas</taxon>
    </lineage>
</organism>
<keyword evidence="10" id="KW-0524">Neurogenesis</keyword>
<dbReference type="FunFam" id="2.10.25.10:FF:000005">
    <property type="entry name" value="Fibrillin 2"/>
    <property type="match status" value="1"/>
</dbReference>
<dbReference type="PROSITE" id="PS01186">
    <property type="entry name" value="EGF_2"/>
    <property type="match status" value="5"/>
</dbReference>
<evidence type="ECO:0000256" key="16">
    <source>
        <dbReference type="PROSITE-ProRule" id="PRU00076"/>
    </source>
</evidence>
<comment type="caution">
    <text evidence="20">The sequence shown here is derived from an EMBL/GenBank/DDBJ whole genome shotgun (WGS) entry which is preliminary data.</text>
</comment>
<dbReference type="SMART" id="SM00181">
    <property type="entry name" value="EGF"/>
    <property type="match status" value="11"/>
</dbReference>
<evidence type="ECO:0000256" key="13">
    <source>
        <dbReference type="ARBA" id="ARBA00023157"/>
    </source>
</evidence>
<dbReference type="PANTHER" id="PTHR47333">
    <property type="entry name" value="VON WILLEBRAND FACTOR C AND EGF DOMAIN-CONTAINING PROTEIN"/>
    <property type="match status" value="1"/>
</dbReference>
<keyword evidence="11 17" id="KW-1133">Transmembrane helix</keyword>
<feature type="disulfide bond" evidence="16">
    <location>
        <begin position="415"/>
        <end position="425"/>
    </location>
</feature>
<feature type="transmembrane region" description="Helical" evidence="17">
    <location>
        <begin position="1143"/>
        <end position="1168"/>
    </location>
</feature>
<evidence type="ECO:0000313" key="21">
    <source>
        <dbReference type="Proteomes" id="UP001165289"/>
    </source>
</evidence>
<feature type="disulfide bond" evidence="16">
    <location>
        <begin position="998"/>
        <end position="1008"/>
    </location>
</feature>
<keyword evidence="15" id="KW-0325">Glycoprotein</keyword>
<evidence type="ECO:0000256" key="14">
    <source>
        <dbReference type="ARBA" id="ARBA00023170"/>
    </source>
</evidence>
<dbReference type="InterPro" id="IPR032675">
    <property type="entry name" value="LRR_dom_sf"/>
</dbReference>
<evidence type="ECO:0000256" key="11">
    <source>
        <dbReference type="ARBA" id="ARBA00022989"/>
    </source>
</evidence>
<evidence type="ECO:0000256" key="5">
    <source>
        <dbReference type="ARBA" id="ARBA00022583"/>
    </source>
</evidence>
<evidence type="ECO:0000256" key="7">
    <source>
        <dbReference type="ARBA" id="ARBA00022692"/>
    </source>
</evidence>
<keyword evidence="3" id="KW-0964">Secreted</keyword>
<dbReference type="InterPro" id="IPR026823">
    <property type="entry name" value="cEGF"/>
</dbReference>
<evidence type="ECO:0000259" key="19">
    <source>
        <dbReference type="PROSITE" id="PS50026"/>
    </source>
</evidence>
<dbReference type="InterPro" id="IPR001881">
    <property type="entry name" value="EGF-like_Ca-bd_dom"/>
</dbReference>
<keyword evidence="4 16" id="KW-0245">EGF-like domain</keyword>
<name>A0AAV7JHC9_9METZ</name>
<gene>
    <name evidence="20" type="ORF">LOD99_8476</name>
</gene>
<dbReference type="EMBL" id="JAKMXF010000336">
    <property type="protein sequence ID" value="KAI6647889.1"/>
    <property type="molecule type" value="Genomic_DNA"/>
</dbReference>
<reference evidence="20 21" key="1">
    <citation type="journal article" date="2023" name="BMC Biol.">
        <title>The compact genome of the sponge Oopsacas minuta (Hexactinellida) is lacking key metazoan core genes.</title>
        <authorList>
            <person name="Santini S."/>
            <person name="Schenkelaars Q."/>
            <person name="Jourda C."/>
            <person name="Duchesne M."/>
            <person name="Belahbib H."/>
            <person name="Rocher C."/>
            <person name="Selva M."/>
            <person name="Riesgo A."/>
            <person name="Vervoort M."/>
            <person name="Leys S.P."/>
            <person name="Kodjabachian L."/>
            <person name="Le Bivic A."/>
            <person name="Borchiellini C."/>
            <person name="Claverie J.M."/>
            <person name="Renard E."/>
        </authorList>
    </citation>
    <scope>NUCLEOTIDE SEQUENCE [LARGE SCALE GENOMIC DNA]</scope>
    <source>
        <strain evidence="20">SPO-2</strain>
    </source>
</reference>
<dbReference type="Proteomes" id="UP001165289">
    <property type="component" value="Unassembled WGS sequence"/>
</dbReference>
<dbReference type="PROSITE" id="PS01187">
    <property type="entry name" value="EGF_CA"/>
    <property type="match status" value="5"/>
</dbReference>
<keyword evidence="7 17" id="KW-0812">Transmembrane</keyword>
<feature type="signal peptide" evidence="18">
    <location>
        <begin position="1"/>
        <end position="25"/>
    </location>
</feature>
<evidence type="ECO:0000256" key="4">
    <source>
        <dbReference type="ARBA" id="ARBA00022536"/>
    </source>
</evidence>
<dbReference type="SUPFAM" id="SSF52058">
    <property type="entry name" value="L domain-like"/>
    <property type="match status" value="1"/>
</dbReference>
<keyword evidence="13 16" id="KW-1015">Disulfide bond</keyword>
<dbReference type="GO" id="GO:0016020">
    <property type="term" value="C:membrane"/>
    <property type="evidence" value="ECO:0007669"/>
    <property type="project" value="UniProtKB-SubCell"/>
</dbReference>
<dbReference type="GO" id="GO:0005576">
    <property type="term" value="C:extracellular region"/>
    <property type="evidence" value="ECO:0007669"/>
    <property type="project" value="UniProtKB-SubCell"/>
</dbReference>
<feature type="domain" description="EGF-like" evidence="19">
    <location>
        <begin position="411"/>
        <end position="450"/>
    </location>
</feature>
<evidence type="ECO:0000256" key="1">
    <source>
        <dbReference type="ARBA" id="ARBA00004479"/>
    </source>
</evidence>
<dbReference type="Pfam" id="PF07645">
    <property type="entry name" value="EGF_CA"/>
    <property type="match status" value="4"/>
</dbReference>
<keyword evidence="5" id="KW-0254">Endocytosis</keyword>
<evidence type="ECO:0000256" key="18">
    <source>
        <dbReference type="SAM" id="SignalP"/>
    </source>
</evidence>
<dbReference type="AlphaFoldDB" id="A0AAV7JHC9"/>
<dbReference type="PROSITE" id="PS50026">
    <property type="entry name" value="EGF_3"/>
    <property type="match status" value="2"/>
</dbReference>
<dbReference type="InterPro" id="IPR049883">
    <property type="entry name" value="NOTCH1_EGF-like"/>
</dbReference>
<dbReference type="Pfam" id="PF13855">
    <property type="entry name" value="LRR_8"/>
    <property type="match status" value="1"/>
</dbReference>
<protein>
    <submittedName>
        <fullName evidence="20">Fibrillin-2-like</fullName>
    </submittedName>
</protein>
<dbReference type="SUPFAM" id="SSF57184">
    <property type="entry name" value="Growth factor receptor domain"/>
    <property type="match status" value="5"/>
</dbReference>
<dbReference type="Pfam" id="PF12662">
    <property type="entry name" value="cEGF"/>
    <property type="match status" value="3"/>
</dbReference>
<dbReference type="InterPro" id="IPR000742">
    <property type="entry name" value="EGF"/>
</dbReference>
<keyword evidence="6" id="KW-0433">Leucine-rich repeat</keyword>
<dbReference type="InterPro" id="IPR052080">
    <property type="entry name" value="vWF_C/EGF_Fibrillin"/>
</dbReference>
<sequence length="1247" mass="139632">MGKFGNISLLLGLVTYLCYYGVVEAPSCSNEAGYCDFYSSYLNCYITNNETQVIKGLLSYCSVQSTAFFTIYVYKDYTSTVYGNLIVDIEIASHIQTLYIYNGIDKDNIRLTTSSQNTGLTRIVIDNAYHIQLESGNFFNYFTGLKSIYIGNCISEESPYFTNLQFLTYLDIRIVGSSTRTFDNTIVRGLSNLVHLSFYNSDFSSITKGALDGLNSLTLLSFENNKLSIIEDGTFSELSSLSRLYLQNNGIKIISNNVFEGLTELTELRLDENPGFPIEALIHTRSLRDVYLLFNEYHTLDSYVFQQMKSPSINIYLNDPFICDCRLQWTSIVSQYGVYTSNGYCSEPNVFFQKSITDPLLYTNCSQTESYQCFDKSITCPSNEVCHNTQDGYLCSCPVGYQQDSSGECVDEDECDVVTECEHVCENTEGSYHCVCDEGYKLAANGYVCDDVNECKIGNGGCEFGCGNTIGSYQCYCEQGHRLYNETHCESDIQCDVVDSSGYQENRFTCQGGFNLTITNLTCQSITEPTTPSTEQPTSCPIGYSLHNSGECKDFNECTEVTNCSYACQNTEGSYNCICEEGYKLAINGYDCEDANECQEWNGGCEFGCRNTIGSYLCYCEYGHQLINQTHCESDIQCDVVESSSYQVNHFTCQGGFNLTITNFTCQSTTTTTSTTSTAQSTIPPTFCPIGYSLHNSGECKDFDECNEATDCAYACENTEGSYRCVCDEGYTLAANGYACDDINECQEGNGGCEFGCQNIIGSYLCYCQDGHQLINKTHCESNIQCDVVDSSGDEEYRFVCHGGFNLTITNLTCHSFPDPTSPSTTESTESPTNCPIGYSLHNSGECKDFDECDEETNCEYACENTVGSFYCTCNEGYTVSQNGYDCEDVNECYEWNGGCEFGCRNFIGSFECYCEHGHQLINETHCERNIQCDVIDGSGYQENIFICQGGFNLTITNLNCHSFPDPTSPSEPTEPPTNCPIGYSLHNSGECLDFDECNHKTNCEHTCENTEGSYLCLCDEGYKLAANRYDCDDVNECQEANGGCEFGCRNTIGSFECYCEYGHQLINETHCESNIQCDVVDGSYHENRFICQGGFNIRIYNHSCPNVDTLGNTTHQTSDPTSSFTQQAMSTQNQFEWYQPTVILMIISLVSNVFLIFMFIVLFLYFVRKNNKMRRILKAKDTNNHKIPTAGYSNEIYNYMHGSVQPDELKKTTAIESELIEKKDPNFIAEVYPGSVQDEAVRYQIN</sequence>
<dbReference type="FunFam" id="2.10.25.10:FF:000014">
    <property type="entry name" value="Latent-transforming growth factor beta-binding protein 3"/>
    <property type="match status" value="3"/>
</dbReference>
<dbReference type="PANTHER" id="PTHR47333:SF4">
    <property type="entry name" value="EGF-LIKE DOMAIN-CONTAINING PROTEIN"/>
    <property type="match status" value="1"/>
</dbReference>
<evidence type="ECO:0000256" key="12">
    <source>
        <dbReference type="ARBA" id="ARBA00023136"/>
    </source>
</evidence>
<dbReference type="InterPro" id="IPR003591">
    <property type="entry name" value="Leu-rich_rpt_typical-subtyp"/>
</dbReference>
<keyword evidence="21" id="KW-1185">Reference proteome</keyword>
<keyword evidence="9" id="KW-0677">Repeat</keyword>
<dbReference type="Gene3D" id="3.80.10.10">
    <property type="entry name" value="Ribonuclease Inhibitor"/>
    <property type="match status" value="1"/>
</dbReference>
<evidence type="ECO:0000313" key="20">
    <source>
        <dbReference type="EMBL" id="KAI6647889.1"/>
    </source>
</evidence>
<dbReference type="GO" id="GO:0005509">
    <property type="term" value="F:calcium ion binding"/>
    <property type="evidence" value="ECO:0007669"/>
    <property type="project" value="InterPro"/>
</dbReference>
<dbReference type="SMART" id="SM00179">
    <property type="entry name" value="EGF_CA"/>
    <property type="match status" value="11"/>
</dbReference>